<accession>A0AAN7ZXV8</accession>
<dbReference type="PANTHER" id="PTHR37490:SF2">
    <property type="match status" value="1"/>
</dbReference>
<dbReference type="Proteomes" id="UP001310594">
    <property type="component" value="Unassembled WGS sequence"/>
</dbReference>
<dbReference type="InterPro" id="IPR021838">
    <property type="entry name" value="DUF3431"/>
</dbReference>
<organism evidence="2 3">
    <name type="scientific">Elasticomyces elasticus</name>
    <dbReference type="NCBI Taxonomy" id="574655"/>
    <lineage>
        <taxon>Eukaryota</taxon>
        <taxon>Fungi</taxon>
        <taxon>Dikarya</taxon>
        <taxon>Ascomycota</taxon>
        <taxon>Pezizomycotina</taxon>
        <taxon>Dothideomycetes</taxon>
        <taxon>Dothideomycetidae</taxon>
        <taxon>Mycosphaerellales</taxon>
        <taxon>Teratosphaeriaceae</taxon>
        <taxon>Elasticomyces</taxon>
    </lineage>
</organism>
<evidence type="ECO:0000313" key="3">
    <source>
        <dbReference type="Proteomes" id="UP001310594"/>
    </source>
</evidence>
<protein>
    <submittedName>
        <fullName evidence="2">Uncharacterized protein</fullName>
    </submittedName>
</protein>
<evidence type="ECO:0000256" key="1">
    <source>
        <dbReference type="SAM" id="SignalP"/>
    </source>
</evidence>
<feature type="signal peptide" evidence="1">
    <location>
        <begin position="1"/>
        <end position="28"/>
    </location>
</feature>
<proteinExistence type="predicted"/>
<dbReference type="EMBL" id="JAVRQU010000015">
    <property type="protein sequence ID" value="KAK5694890.1"/>
    <property type="molecule type" value="Genomic_DNA"/>
</dbReference>
<dbReference type="Pfam" id="PF11913">
    <property type="entry name" value="DUF3431"/>
    <property type="match status" value="1"/>
</dbReference>
<evidence type="ECO:0000313" key="2">
    <source>
        <dbReference type="EMBL" id="KAK5694890.1"/>
    </source>
</evidence>
<sequence>MRASPHWRFAFLVCCVVALWLTWTPTFGRGISDIHIKYTSLEVSTSRPDTAYMGVLRSRIYGHASVPSQTHSKAVVIGRLSTEDTNWTTDLGRGWQAYVYVVNDTTLPLHTARNKGREANAYLTYIVEHYHMLPDVAVFVHAHRNGYPQAWHTEGAGNDIVDSLRRLNTAHVLDEGYANLRCNHDPGCSAEGRIQPYRHVDDMQPLDRDASAEVAWLEAWPQLFPDTNLPVESAAPCCAQFAVSRQQIQQRPLTDYQRYHDWLMLTDLSDDISGRVMEYAWHIIFGKEVIQ</sequence>
<keyword evidence="1" id="KW-0732">Signal</keyword>
<dbReference type="AlphaFoldDB" id="A0AAN7ZXV8"/>
<gene>
    <name evidence="2" type="ORF">LTR97_009481</name>
</gene>
<reference evidence="2" key="1">
    <citation type="submission" date="2023-08" db="EMBL/GenBank/DDBJ databases">
        <title>Black Yeasts Isolated from many extreme environments.</title>
        <authorList>
            <person name="Coleine C."/>
            <person name="Stajich J.E."/>
            <person name="Selbmann L."/>
        </authorList>
    </citation>
    <scope>NUCLEOTIDE SEQUENCE</scope>
    <source>
        <strain evidence="2">CCFEE 5810</strain>
    </source>
</reference>
<dbReference type="PANTHER" id="PTHR37490">
    <property type="entry name" value="EXPRESSED PROTEIN"/>
    <property type="match status" value="1"/>
</dbReference>
<name>A0AAN7ZXV8_9PEZI</name>
<feature type="chain" id="PRO_5043052864" evidence="1">
    <location>
        <begin position="29"/>
        <end position="291"/>
    </location>
</feature>
<comment type="caution">
    <text evidence="2">The sequence shown here is derived from an EMBL/GenBank/DDBJ whole genome shotgun (WGS) entry which is preliminary data.</text>
</comment>